<name>A0ABW3R304_9PSEU</name>
<evidence type="ECO:0000313" key="1">
    <source>
        <dbReference type="EMBL" id="MFD1151259.1"/>
    </source>
</evidence>
<comment type="caution">
    <text evidence="1">The sequence shown here is derived from an EMBL/GenBank/DDBJ whole genome shotgun (WGS) entry which is preliminary data.</text>
</comment>
<gene>
    <name evidence="1" type="ORF">ACFQ3T_29360</name>
</gene>
<dbReference type="EMBL" id="JBHTLK010000222">
    <property type="protein sequence ID" value="MFD1151259.1"/>
    <property type="molecule type" value="Genomic_DNA"/>
</dbReference>
<organism evidence="1 2">
    <name type="scientific">Saccharothrix hoggarensis</name>
    <dbReference type="NCBI Taxonomy" id="913853"/>
    <lineage>
        <taxon>Bacteria</taxon>
        <taxon>Bacillati</taxon>
        <taxon>Actinomycetota</taxon>
        <taxon>Actinomycetes</taxon>
        <taxon>Pseudonocardiales</taxon>
        <taxon>Pseudonocardiaceae</taxon>
        <taxon>Saccharothrix</taxon>
    </lineage>
</organism>
<dbReference type="RefSeq" id="WP_380728115.1">
    <property type="nucleotide sequence ID" value="NZ_JBHTLK010000222.1"/>
</dbReference>
<keyword evidence="2" id="KW-1185">Reference proteome</keyword>
<evidence type="ECO:0000313" key="2">
    <source>
        <dbReference type="Proteomes" id="UP001597168"/>
    </source>
</evidence>
<reference evidence="2" key="1">
    <citation type="journal article" date="2019" name="Int. J. Syst. Evol. Microbiol.">
        <title>The Global Catalogue of Microorganisms (GCM) 10K type strain sequencing project: providing services to taxonomists for standard genome sequencing and annotation.</title>
        <authorList>
            <consortium name="The Broad Institute Genomics Platform"/>
            <consortium name="The Broad Institute Genome Sequencing Center for Infectious Disease"/>
            <person name="Wu L."/>
            <person name="Ma J."/>
        </authorList>
    </citation>
    <scope>NUCLEOTIDE SEQUENCE [LARGE SCALE GENOMIC DNA]</scope>
    <source>
        <strain evidence="2">CCUG 60214</strain>
    </source>
</reference>
<accession>A0ABW3R304</accession>
<protein>
    <submittedName>
        <fullName evidence="1">Uncharacterized protein</fullName>
    </submittedName>
</protein>
<proteinExistence type="predicted"/>
<sequence length="40" mass="4199">MLLAAGQAIDQSFPKTMPMPAVHRVQWGGDHPVEASGPGL</sequence>
<dbReference type="Proteomes" id="UP001597168">
    <property type="component" value="Unassembled WGS sequence"/>
</dbReference>